<dbReference type="GO" id="GO:0017183">
    <property type="term" value="P:protein histidyl modification to diphthamide"/>
    <property type="evidence" value="ECO:0007669"/>
    <property type="project" value="UniProtKB-UniPathway"/>
</dbReference>
<dbReference type="InterPro" id="IPR036671">
    <property type="entry name" value="DPH_MB_sf"/>
</dbReference>
<dbReference type="Gene3D" id="1.10.287.110">
    <property type="entry name" value="DnaJ domain"/>
    <property type="match status" value="1"/>
</dbReference>
<dbReference type="Pfam" id="PF00226">
    <property type="entry name" value="DnaJ"/>
    <property type="match status" value="1"/>
</dbReference>
<dbReference type="Gene3D" id="3.10.660.10">
    <property type="entry name" value="DPH Zinc finger"/>
    <property type="match status" value="1"/>
</dbReference>
<accession>A0A1B7TIT4</accession>
<dbReference type="PROSITE" id="PS50076">
    <property type="entry name" value="DNAJ_2"/>
    <property type="match status" value="1"/>
</dbReference>
<dbReference type="CDD" id="cd06257">
    <property type="entry name" value="DnaJ"/>
    <property type="match status" value="1"/>
</dbReference>
<feature type="domain" description="DPH-type MB" evidence="12">
    <location>
        <begin position="83"/>
        <end position="154"/>
    </location>
</feature>
<evidence type="ECO:0000256" key="10">
    <source>
        <dbReference type="ARBA" id="ARBA00023242"/>
    </source>
</evidence>
<dbReference type="PANTHER" id="PTHR44313">
    <property type="entry name" value="DNAJ HOMOLOG SUBFAMILY C MEMBER 17"/>
    <property type="match status" value="1"/>
</dbReference>
<keyword evidence="14" id="KW-1185">Reference proteome</keyword>
<keyword evidence="9" id="KW-0143">Chaperone</keyword>
<keyword evidence="7" id="KW-0479">Metal-binding</keyword>
<dbReference type="PRINTS" id="PR00625">
    <property type="entry name" value="JDOMAIN"/>
</dbReference>
<dbReference type="SUPFAM" id="SSF144217">
    <property type="entry name" value="CSL zinc finger"/>
    <property type="match status" value="1"/>
</dbReference>
<dbReference type="InterPro" id="IPR007872">
    <property type="entry name" value="DPH_MB_dom"/>
</dbReference>
<dbReference type="EMBL" id="LXPE01000002">
    <property type="protein sequence ID" value="OBA28661.1"/>
    <property type="molecule type" value="Genomic_DNA"/>
</dbReference>
<dbReference type="GO" id="GO:0000390">
    <property type="term" value="P:spliceosomal complex disassembly"/>
    <property type="evidence" value="ECO:0007669"/>
    <property type="project" value="TreeGrafter"/>
</dbReference>
<keyword evidence="8" id="KW-0408">Iron</keyword>
<dbReference type="GO" id="GO:0046872">
    <property type="term" value="F:metal ion binding"/>
    <property type="evidence" value="ECO:0007669"/>
    <property type="project" value="UniProtKB-KW"/>
</dbReference>
<organism evidence="13 14">
    <name type="scientific">Hanseniaspora valbyensis NRRL Y-1626</name>
    <dbReference type="NCBI Taxonomy" id="766949"/>
    <lineage>
        <taxon>Eukaryota</taxon>
        <taxon>Fungi</taxon>
        <taxon>Dikarya</taxon>
        <taxon>Ascomycota</taxon>
        <taxon>Saccharomycotina</taxon>
        <taxon>Saccharomycetes</taxon>
        <taxon>Saccharomycodales</taxon>
        <taxon>Saccharomycodaceae</taxon>
        <taxon>Hanseniaspora</taxon>
    </lineage>
</organism>
<name>A0A1B7TIT4_9ASCO</name>
<evidence type="ECO:0000313" key="13">
    <source>
        <dbReference type="EMBL" id="OBA28661.1"/>
    </source>
</evidence>
<evidence type="ECO:0000256" key="4">
    <source>
        <dbReference type="ARBA" id="ARBA00006169"/>
    </source>
</evidence>
<protein>
    <recommendedName>
        <fullName evidence="5">Diphthamide biosynthesis protein 4</fullName>
    </recommendedName>
</protein>
<proteinExistence type="inferred from homology"/>
<keyword evidence="6" id="KW-0963">Cytoplasm</keyword>
<dbReference type="GO" id="GO:0005737">
    <property type="term" value="C:cytoplasm"/>
    <property type="evidence" value="ECO:0007669"/>
    <property type="project" value="UniProtKB-SubCell"/>
</dbReference>
<dbReference type="SMART" id="SM00271">
    <property type="entry name" value="DnaJ"/>
    <property type="match status" value="1"/>
</dbReference>
<evidence type="ECO:0000256" key="6">
    <source>
        <dbReference type="ARBA" id="ARBA00022490"/>
    </source>
</evidence>
<evidence type="ECO:0000259" key="11">
    <source>
        <dbReference type="PROSITE" id="PS50076"/>
    </source>
</evidence>
<evidence type="ECO:0000256" key="8">
    <source>
        <dbReference type="ARBA" id="ARBA00023004"/>
    </source>
</evidence>
<keyword evidence="10" id="KW-0539">Nucleus</keyword>
<dbReference type="GO" id="GO:0005681">
    <property type="term" value="C:spliceosomal complex"/>
    <property type="evidence" value="ECO:0007669"/>
    <property type="project" value="TreeGrafter"/>
</dbReference>
<reference evidence="14" key="1">
    <citation type="journal article" date="2016" name="Proc. Natl. Acad. Sci. U.S.A.">
        <title>Comparative genomics of biotechnologically important yeasts.</title>
        <authorList>
            <person name="Riley R."/>
            <person name="Haridas S."/>
            <person name="Wolfe K.H."/>
            <person name="Lopes M.R."/>
            <person name="Hittinger C.T."/>
            <person name="Goeker M."/>
            <person name="Salamov A.A."/>
            <person name="Wisecaver J.H."/>
            <person name="Long T.M."/>
            <person name="Calvey C.H."/>
            <person name="Aerts A.L."/>
            <person name="Barry K.W."/>
            <person name="Choi C."/>
            <person name="Clum A."/>
            <person name="Coughlan A.Y."/>
            <person name="Deshpande S."/>
            <person name="Douglass A.P."/>
            <person name="Hanson S.J."/>
            <person name="Klenk H.-P."/>
            <person name="LaButti K.M."/>
            <person name="Lapidus A."/>
            <person name="Lindquist E.A."/>
            <person name="Lipzen A.M."/>
            <person name="Meier-Kolthoff J.P."/>
            <person name="Ohm R.A."/>
            <person name="Otillar R.P."/>
            <person name="Pangilinan J.L."/>
            <person name="Peng Y."/>
            <person name="Rokas A."/>
            <person name="Rosa C.A."/>
            <person name="Scheuner C."/>
            <person name="Sibirny A.A."/>
            <person name="Slot J.C."/>
            <person name="Stielow J.B."/>
            <person name="Sun H."/>
            <person name="Kurtzman C.P."/>
            <person name="Blackwell M."/>
            <person name="Grigoriev I.V."/>
            <person name="Jeffries T.W."/>
        </authorList>
    </citation>
    <scope>NUCLEOTIDE SEQUENCE [LARGE SCALE GENOMIC DNA]</scope>
    <source>
        <strain evidence="14">NRRL Y-1626</strain>
    </source>
</reference>
<feature type="domain" description="J" evidence="11">
    <location>
        <begin position="5"/>
        <end position="70"/>
    </location>
</feature>
<dbReference type="PROSITE" id="PS51074">
    <property type="entry name" value="DPH_MB"/>
    <property type="match status" value="1"/>
</dbReference>
<dbReference type="InterPro" id="IPR052094">
    <property type="entry name" value="Pre-mRNA-splicing_ERAD"/>
</dbReference>
<evidence type="ECO:0000256" key="9">
    <source>
        <dbReference type="ARBA" id="ARBA00023186"/>
    </source>
</evidence>
<evidence type="ECO:0000313" key="14">
    <source>
        <dbReference type="Proteomes" id="UP000092321"/>
    </source>
</evidence>
<evidence type="ECO:0000256" key="7">
    <source>
        <dbReference type="ARBA" id="ARBA00022723"/>
    </source>
</evidence>
<evidence type="ECO:0000259" key="12">
    <source>
        <dbReference type="PROSITE" id="PS51074"/>
    </source>
</evidence>
<dbReference type="PANTHER" id="PTHR44313:SF1">
    <property type="entry name" value="DNAJ HOMOLOG SUBFAMILY C MEMBER 17"/>
    <property type="match status" value="1"/>
</dbReference>
<dbReference type="UniPathway" id="UPA00559"/>
<dbReference type="SUPFAM" id="SSF46565">
    <property type="entry name" value="Chaperone J-domain"/>
    <property type="match status" value="1"/>
</dbReference>
<evidence type="ECO:0000256" key="3">
    <source>
        <dbReference type="ARBA" id="ARBA00004496"/>
    </source>
</evidence>
<comment type="subcellular location">
    <subcellularLocation>
        <location evidence="3">Cytoplasm</location>
    </subcellularLocation>
    <subcellularLocation>
        <location evidence="2">Nucleus</location>
    </subcellularLocation>
</comment>
<dbReference type="Proteomes" id="UP000092321">
    <property type="component" value="Unassembled WGS sequence"/>
</dbReference>
<dbReference type="AlphaFoldDB" id="A0A1B7TIT4"/>
<evidence type="ECO:0000256" key="5">
    <source>
        <dbReference type="ARBA" id="ARBA00021797"/>
    </source>
</evidence>
<comment type="function">
    <text evidence="1">Required for the first step of diphthamide biosynthesis, the transfer of 3-amino-3-carboxypropyl from S-adenosyl-L-methionine to a histidine residue. Diphthamide is a post-translational modification of histidine which occurs in elongation factor 2.</text>
</comment>
<comment type="caution">
    <text evidence="13">The sequence shown here is derived from an EMBL/GenBank/DDBJ whole genome shotgun (WGS) entry which is preliminary data.</text>
</comment>
<evidence type="ECO:0000256" key="2">
    <source>
        <dbReference type="ARBA" id="ARBA00004123"/>
    </source>
</evidence>
<dbReference type="InterPro" id="IPR001623">
    <property type="entry name" value="DnaJ_domain"/>
</dbReference>
<evidence type="ECO:0000256" key="1">
    <source>
        <dbReference type="ARBA" id="ARBA00003474"/>
    </source>
</evidence>
<gene>
    <name evidence="13" type="ORF">HANVADRAFT_51132</name>
</gene>
<comment type="similarity">
    <text evidence="4">Belongs to the DPH4 family.</text>
</comment>
<sequence length="156" mass="18526">MSSLNYFEILDVNEYSSLDVIKKNYKQKLLENHPDKNNDPKDTLITIDQLKQAYYILSNYKSKLKYIEELKLGENKTNKSISNENEISLETFTQEYDKDNDIYEWHLNCPRCHCEKGYSINEDLLEDNFNEQDNIQEVVINCSMCSQWLKVQYTLA</sequence>
<dbReference type="OrthoDB" id="445556at2759"/>
<dbReference type="Pfam" id="PF05207">
    <property type="entry name" value="Zn_ribbon_CSL"/>
    <property type="match status" value="1"/>
</dbReference>
<dbReference type="InterPro" id="IPR036869">
    <property type="entry name" value="J_dom_sf"/>
</dbReference>